<organism evidence="1 2">
    <name type="scientific">Bacillus wiedmannii</name>
    <dbReference type="NCBI Taxonomy" id="1890302"/>
    <lineage>
        <taxon>Bacteria</taxon>
        <taxon>Bacillati</taxon>
        <taxon>Bacillota</taxon>
        <taxon>Bacilli</taxon>
        <taxon>Bacillales</taxon>
        <taxon>Bacillaceae</taxon>
        <taxon>Bacillus</taxon>
        <taxon>Bacillus cereus group</taxon>
    </lineage>
</organism>
<evidence type="ECO:0000313" key="2">
    <source>
        <dbReference type="Proteomes" id="UP000194945"/>
    </source>
</evidence>
<dbReference type="EMBL" id="NFDE01000006">
    <property type="protein sequence ID" value="OTX97229.1"/>
    <property type="molecule type" value="Genomic_DNA"/>
</dbReference>
<protein>
    <submittedName>
        <fullName evidence="1">Uncharacterized protein</fullName>
    </submittedName>
</protein>
<name>A0A242ZNE9_9BACI</name>
<gene>
    <name evidence="1" type="ORF">BK730_02570</name>
</gene>
<evidence type="ECO:0000313" key="1">
    <source>
        <dbReference type="EMBL" id="OTX97229.1"/>
    </source>
</evidence>
<accession>A0A242ZNE9</accession>
<reference evidence="1 2" key="1">
    <citation type="submission" date="2016-10" db="EMBL/GenBank/DDBJ databases">
        <title>Comparative genomics of Bacillus thuringiensis reveals a path to pathogens against multiple invertebrate hosts.</title>
        <authorList>
            <person name="Zheng J."/>
            <person name="Gao Q."/>
            <person name="Liu H."/>
            <person name="Peng D."/>
            <person name="Ruan L."/>
            <person name="Sun M."/>
        </authorList>
    </citation>
    <scope>NUCLEOTIDE SEQUENCE [LARGE SCALE GENOMIC DNA]</scope>
    <source>
        <strain evidence="1">BGSC 4BK1</strain>
    </source>
</reference>
<proteinExistence type="predicted"/>
<dbReference type="RefSeq" id="WP_088092103.1">
    <property type="nucleotide sequence ID" value="NZ_JARMNH010000083.1"/>
</dbReference>
<dbReference type="AlphaFoldDB" id="A0A242ZNE9"/>
<sequence>MKKNLILAACTLVLAYNKFINVKDDSSKINEVSTSTDDSGAVTEIASYDENLNPLSTENKLKIEDDQRKTIYFEIFNGVNYDRDFKIIVLQNFIQSKFHVDDSETSISSHDINIGENKKERIKVSVDVDSENVDLTVLFIKESNEIVKGMDFDKLTYYEPVYAKRFTIENGDEKVDVNIKNPDFSYKSEVDDTPIFLSKSSKDRKILPSVQEKTKAYLHIGNPDPTENMRAAIIALKDWNQVKLNDDMVWFVESKNTGTLGYKVDVPEIEHIEENLQFILFPYPYEDWGKYTMNPIEYTFRTALLK</sequence>
<comment type="caution">
    <text evidence="1">The sequence shown here is derived from an EMBL/GenBank/DDBJ whole genome shotgun (WGS) entry which is preliminary data.</text>
</comment>
<dbReference type="Proteomes" id="UP000194945">
    <property type="component" value="Unassembled WGS sequence"/>
</dbReference>